<name>A0A9P7F669_9AGAM</name>
<gene>
    <name evidence="2" type="ORF">F5147DRAFT_220896</name>
</gene>
<evidence type="ECO:0000313" key="2">
    <source>
        <dbReference type="EMBL" id="KAG2107066.1"/>
    </source>
</evidence>
<dbReference type="Proteomes" id="UP000823399">
    <property type="component" value="Unassembled WGS sequence"/>
</dbReference>
<dbReference type="RefSeq" id="XP_041292005.1">
    <property type="nucleotide sequence ID" value="XM_041428671.1"/>
</dbReference>
<keyword evidence="1" id="KW-0472">Membrane</keyword>
<keyword evidence="3" id="KW-1185">Reference proteome</keyword>
<organism evidence="2 3">
    <name type="scientific">Suillus discolor</name>
    <dbReference type="NCBI Taxonomy" id="1912936"/>
    <lineage>
        <taxon>Eukaryota</taxon>
        <taxon>Fungi</taxon>
        <taxon>Dikarya</taxon>
        <taxon>Basidiomycota</taxon>
        <taxon>Agaricomycotina</taxon>
        <taxon>Agaricomycetes</taxon>
        <taxon>Agaricomycetidae</taxon>
        <taxon>Boletales</taxon>
        <taxon>Suillineae</taxon>
        <taxon>Suillaceae</taxon>
        <taxon>Suillus</taxon>
    </lineage>
</organism>
<keyword evidence="1" id="KW-0812">Transmembrane</keyword>
<comment type="caution">
    <text evidence="2">The sequence shown here is derived from an EMBL/GenBank/DDBJ whole genome shotgun (WGS) entry which is preliminary data.</text>
</comment>
<dbReference type="EMBL" id="JABBWM010000033">
    <property type="protein sequence ID" value="KAG2107066.1"/>
    <property type="molecule type" value="Genomic_DNA"/>
</dbReference>
<dbReference type="AlphaFoldDB" id="A0A9P7F669"/>
<keyword evidence="1" id="KW-1133">Transmembrane helix</keyword>
<proteinExistence type="predicted"/>
<protein>
    <submittedName>
        <fullName evidence="2">Uncharacterized protein</fullName>
    </submittedName>
</protein>
<evidence type="ECO:0000256" key="1">
    <source>
        <dbReference type="SAM" id="Phobius"/>
    </source>
</evidence>
<evidence type="ECO:0000313" key="3">
    <source>
        <dbReference type="Proteomes" id="UP000823399"/>
    </source>
</evidence>
<dbReference type="OrthoDB" id="3349377at2759"/>
<accession>A0A9P7F669</accession>
<dbReference type="GeneID" id="64690930"/>
<feature type="transmembrane region" description="Helical" evidence="1">
    <location>
        <begin position="80"/>
        <end position="99"/>
    </location>
</feature>
<reference evidence="2" key="1">
    <citation type="journal article" date="2020" name="New Phytol.">
        <title>Comparative genomics reveals dynamic genome evolution in host specialist ectomycorrhizal fungi.</title>
        <authorList>
            <person name="Lofgren L.A."/>
            <person name="Nguyen N.H."/>
            <person name="Vilgalys R."/>
            <person name="Ruytinx J."/>
            <person name="Liao H.L."/>
            <person name="Branco S."/>
            <person name="Kuo A."/>
            <person name="LaButti K."/>
            <person name="Lipzen A."/>
            <person name="Andreopoulos W."/>
            <person name="Pangilinan J."/>
            <person name="Riley R."/>
            <person name="Hundley H."/>
            <person name="Na H."/>
            <person name="Barry K."/>
            <person name="Grigoriev I.V."/>
            <person name="Stajich J.E."/>
            <person name="Kennedy P.G."/>
        </authorList>
    </citation>
    <scope>NUCLEOTIDE SEQUENCE</scope>
    <source>
        <strain evidence="2">FC423</strain>
    </source>
</reference>
<sequence>MVVATFVRGLLSIMQLRIYAMYRRTRRILMILVFAFFSEVLDRHCNHLENHWSSKPIVTDESSSFPGKHLCTFSGINTDFTYLFIPAFCFELLLFFLAITSRVSLNNMRERKATPGTSSLRVNS</sequence>